<feature type="non-terminal residue" evidence="1">
    <location>
        <position position="1"/>
    </location>
</feature>
<gene>
    <name evidence="1" type="ORF">GMARGA_LOCUS36756</name>
</gene>
<evidence type="ECO:0000313" key="1">
    <source>
        <dbReference type="EMBL" id="CAG8843840.1"/>
    </source>
</evidence>
<reference evidence="1 2" key="1">
    <citation type="submission" date="2021-06" db="EMBL/GenBank/DDBJ databases">
        <authorList>
            <person name="Kallberg Y."/>
            <person name="Tangrot J."/>
            <person name="Rosling A."/>
        </authorList>
    </citation>
    <scope>NUCLEOTIDE SEQUENCE [LARGE SCALE GENOMIC DNA]</scope>
    <source>
        <strain evidence="1 2">120-4 pot B 10/14</strain>
    </source>
</reference>
<keyword evidence="2" id="KW-1185">Reference proteome</keyword>
<accession>A0ABN7WZG1</accession>
<dbReference type="Proteomes" id="UP000789901">
    <property type="component" value="Unassembled WGS sequence"/>
</dbReference>
<proteinExistence type="predicted"/>
<protein>
    <submittedName>
        <fullName evidence="1">10434_t:CDS:1</fullName>
    </submittedName>
</protein>
<name>A0ABN7WZG1_GIGMA</name>
<evidence type="ECO:0000313" key="2">
    <source>
        <dbReference type="Proteomes" id="UP000789901"/>
    </source>
</evidence>
<sequence length="44" mass="5554">DFLREMFKEFKEKCDFEIEEITYESSKDKLNERDLKRGFWTNEE</sequence>
<organism evidence="1 2">
    <name type="scientific">Gigaspora margarita</name>
    <dbReference type="NCBI Taxonomy" id="4874"/>
    <lineage>
        <taxon>Eukaryota</taxon>
        <taxon>Fungi</taxon>
        <taxon>Fungi incertae sedis</taxon>
        <taxon>Mucoromycota</taxon>
        <taxon>Glomeromycotina</taxon>
        <taxon>Glomeromycetes</taxon>
        <taxon>Diversisporales</taxon>
        <taxon>Gigasporaceae</taxon>
        <taxon>Gigaspora</taxon>
    </lineage>
</organism>
<comment type="caution">
    <text evidence="1">The sequence shown here is derived from an EMBL/GenBank/DDBJ whole genome shotgun (WGS) entry which is preliminary data.</text>
</comment>
<dbReference type="EMBL" id="CAJVQB010073731">
    <property type="protein sequence ID" value="CAG8843840.1"/>
    <property type="molecule type" value="Genomic_DNA"/>
</dbReference>